<accession>A0ABR7M6P3</accession>
<sequence>MKKFCCDTFRFRYEGAKEMGLNFRIIKLSQPFIERSKYKGNIYRYLITEGYQVLDSNIKIIFIEYCPHCGRELRKLYNSDLYVNELDHEF</sequence>
<dbReference type="EMBL" id="MBUA01000012">
    <property type="protein sequence ID" value="MBC6490715.1"/>
    <property type="molecule type" value="Genomic_DNA"/>
</dbReference>
<organism evidence="1 2">
    <name type="scientific">Flavihumibacter stibioxidans</name>
    <dbReference type="NCBI Taxonomy" id="1834163"/>
    <lineage>
        <taxon>Bacteria</taxon>
        <taxon>Pseudomonadati</taxon>
        <taxon>Bacteroidota</taxon>
        <taxon>Chitinophagia</taxon>
        <taxon>Chitinophagales</taxon>
        <taxon>Chitinophagaceae</taxon>
        <taxon>Flavihumibacter</taxon>
    </lineage>
</organism>
<dbReference type="Proteomes" id="UP000765802">
    <property type="component" value="Unassembled WGS sequence"/>
</dbReference>
<gene>
    <name evidence="1" type="ORF">BC349_06705</name>
</gene>
<protein>
    <recommendedName>
        <fullName evidence="3">Phage protein</fullName>
    </recommendedName>
</protein>
<evidence type="ECO:0008006" key="3">
    <source>
        <dbReference type="Google" id="ProtNLM"/>
    </source>
</evidence>
<evidence type="ECO:0000313" key="2">
    <source>
        <dbReference type="Proteomes" id="UP000765802"/>
    </source>
</evidence>
<evidence type="ECO:0000313" key="1">
    <source>
        <dbReference type="EMBL" id="MBC6490715.1"/>
    </source>
</evidence>
<keyword evidence="2" id="KW-1185">Reference proteome</keyword>
<reference evidence="1 2" key="1">
    <citation type="submission" date="2016-07" db="EMBL/GenBank/DDBJ databases">
        <title>Genome analysis of Flavihumibacter stibioxidans YS-17.</title>
        <authorList>
            <person name="Shi K."/>
            <person name="Han Y."/>
            <person name="Wang G."/>
        </authorList>
    </citation>
    <scope>NUCLEOTIDE SEQUENCE [LARGE SCALE GENOMIC DNA]</scope>
    <source>
        <strain evidence="1 2">YS-17</strain>
    </source>
</reference>
<comment type="caution">
    <text evidence="1">The sequence shown here is derived from an EMBL/GenBank/DDBJ whole genome shotgun (WGS) entry which is preliminary data.</text>
</comment>
<name>A0ABR7M6P3_9BACT</name>
<proteinExistence type="predicted"/>